<evidence type="ECO:0000313" key="1">
    <source>
        <dbReference type="EMBL" id="RKF59076.1"/>
    </source>
</evidence>
<comment type="caution">
    <text evidence="1">The sequence shown here is derived from an EMBL/GenBank/DDBJ whole genome shotgun (WGS) entry which is preliminary data.</text>
</comment>
<reference evidence="1 2" key="1">
    <citation type="journal article" date="2018" name="BMC Genomics">
        <title>Comparative genome analyses reveal sequence features reflecting distinct modes of host-adaptation between dicot and monocot powdery mildew.</title>
        <authorList>
            <person name="Wu Y."/>
            <person name="Ma X."/>
            <person name="Pan Z."/>
            <person name="Kale S.D."/>
            <person name="Song Y."/>
            <person name="King H."/>
            <person name="Zhang Q."/>
            <person name="Presley C."/>
            <person name="Deng X."/>
            <person name="Wei C.I."/>
            <person name="Xiao S."/>
        </authorList>
    </citation>
    <scope>NUCLEOTIDE SEQUENCE [LARGE SCALE GENOMIC DNA]</scope>
    <source>
        <strain evidence="1">UMSG2</strain>
    </source>
</reference>
<keyword evidence="2" id="KW-1185">Reference proteome</keyword>
<proteinExistence type="predicted"/>
<organism evidence="1 2">
    <name type="scientific">Erysiphe neolycopersici</name>
    <dbReference type="NCBI Taxonomy" id="212602"/>
    <lineage>
        <taxon>Eukaryota</taxon>
        <taxon>Fungi</taxon>
        <taxon>Dikarya</taxon>
        <taxon>Ascomycota</taxon>
        <taxon>Pezizomycotina</taxon>
        <taxon>Leotiomycetes</taxon>
        <taxon>Erysiphales</taxon>
        <taxon>Erysiphaceae</taxon>
        <taxon>Erysiphe</taxon>
    </lineage>
</organism>
<gene>
    <name evidence="1" type="ORF">OnM2_06428</name>
</gene>
<evidence type="ECO:0000313" key="2">
    <source>
        <dbReference type="Proteomes" id="UP000286134"/>
    </source>
</evidence>
<dbReference type="AlphaFoldDB" id="A0A420HNS6"/>
<protein>
    <submittedName>
        <fullName evidence="1">Uncharacterized protein</fullName>
    </submittedName>
</protein>
<accession>A0A420HNS6</accession>
<name>A0A420HNS6_9PEZI</name>
<dbReference type="Proteomes" id="UP000286134">
    <property type="component" value="Unassembled WGS sequence"/>
</dbReference>
<sequence>MRVFAVVVAITLKEFVTGVFLWISGDFDSFFNRFILEVTKTIEVTEAQIISILLCIPFRSYIMLRFE</sequence>
<dbReference type="EMBL" id="MCFK01006332">
    <property type="protein sequence ID" value="RKF59076.1"/>
    <property type="molecule type" value="Genomic_DNA"/>
</dbReference>